<name>A0ABS6I9P4_9MICC</name>
<evidence type="ECO:0000313" key="1">
    <source>
        <dbReference type="EMBL" id="MBU8868441.1"/>
    </source>
</evidence>
<comment type="caution">
    <text evidence="1">The sequence shown here is derived from an EMBL/GenBank/DDBJ whole genome shotgun (WGS) entry which is preliminary data.</text>
</comment>
<dbReference type="RefSeq" id="WP_216926558.1">
    <property type="nucleotide sequence ID" value="NZ_JAHOPC010000014.1"/>
</dbReference>
<dbReference type="Proteomes" id="UP000824166">
    <property type="component" value="Unassembled WGS sequence"/>
</dbReference>
<organism evidence="1 2">
    <name type="scientific">Paenarthrobacter aromaticivorans</name>
    <dbReference type="NCBI Taxonomy" id="2849150"/>
    <lineage>
        <taxon>Bacteria</taxon>
        <taxon>Bacillati</taxon>
        <taxon>Actinomycetota</taxon>
        <taxon>Actinomycetes</taxon>
        <taxon>Micrococcales</taxon>
        <taxon>Micrococcaceae</taxon>
        <taxon>Paenarthrobacter</taxon>
    </lineage>
</organism>
<evidence type="ECO:0000313" key="2">
    <source>
        <dbReference type="Proteomes" id="UP000824166"/>
    </source>
</evidence>
<accession>A0ABS6I9P4</accession>
<keyword evidence="2" id="KW-1185">Reference proteome</keyword>
<protein>
    <submittedName>
        <fullName evidence="1">Uncharacterized protein</fullName>
    </submittedName>
</protein>
<sequence length="324" mass="35774">MSRIYPGLTQELSRAIFQLPASSAYIYGASSTEDRGILGEDWIQTQTKRGAVLLPLVAETRETITLTNVTGKSETFSLFDQAAIQAALQLLPQPLYIDITAIAFGSWAAILRAALISRIDLKVLYVEPSDYIKSTSPFGNLKYDLSDRTEGIAPLPGFARLTSRRAGSQQVLVPLLGFEGDRLARILTEIEPDVESTYPVVGLPGFRPEYTFHSLESNIRYLDEWGSTSNLRYSRANCPFGIYSLLTQLSEFFPKQLIQVAVLGTKPHALGAALFAIARPTRATLLYDHPVRSKGRTSGAGRLCLYDIDKFSKFYPLLPDVATV</sequence>
<reference evidence="1 2" key="1">
    <citation type="submission" date="2021-06" db="EMBL/GenBank/DDBJ databases">
        <authorList>
            <person name="Jeong J.W."/>
        </authorList>
    </citation>
    <scope>NUCLEOTIDE SEQUENCE [LARGE SCALE GENOMIC DNA]</scope>
    <source>
        <strain evidence="1 2">MMS21-TAE1-1</strain>
    </source>
</reference>
<dbReference type="EMBL" id="JAHOPC010000014">
    <property type="protein sequence ID" value="MBU8868441.1"/>
    <property type="molecule type" value="Genomic_DNA"/>
</dbReference>
<proteinExistence type="predicted"/>
<gene>
    <name evidence="1" type="ORF">KSW38_19285</name>
</gene>